<evidence type="ECO:0000313" key="3">
    <source>
        <dbReference type="Proteomes" id="UP000824890"/>
    </source>
</evidence>
<keyword evidence="3" id="KW-1185">Reference proteome</keyword>
<dbReference type="Proteomes" id="UP000824890">
    <property type="component" value="Unassembled WGS sequence"/>
</dbReference>
<proteinExistence type="predicted"/>
<evidence type="ECO:0000256" key="1">
    <source>
        <dbReference type="SAM" id="MobiDB-lite"/>
    </source>
</evidence>
<evidence type="ECO:0000313" key="2">
    <source>
        <dbReference type="EMBL" id="KAH0938225.1"/>
    </source>
</evidence>
<sequence length="168" mass="17409">MGKRKAPKKSSPPKFPLGAHTQVSTENGTPMAVDFTIASHVTEEASASQITASASKLQDPTSDLTSGSEKPITVVSVNSAKVATVTDPGTTPLCDEKEEGEISPINSNLVPAKEAPTLGVTGRPVHNSKEVRTNTKGANDLQPPTSSLKSSKASFNSMEKGEASLPVV</sequence>
<name>A0ABQ8E997_BRANA</name>
<gene>
    <name evidence="2" type="ORF">HID58_005686</name>
</gene>
<feature type="region of interest" description="Disordered" evidence="1">
    <location>
        <begin position="86"/>
        <end position="168"/>
    </location>
</feature>
<accession>A0ABQ8E997</accession>
<organism evidence="2 3">
    <name type="scientific">Brassica napus</name>
    <name type="common">Rape</name>
    <dbReference type="NCBI Taxonomy" id="3708"/>
    <lineage>
        <taxon>Eukaryota</taxon>
        <taxon>Viridiplantae</taxon>
        <taxon>Streptophyta</taxon>
        <taxon>Embryophyta</taxon>
        <taxon>Tracheophyta</taxon>
        <taxon>Spermatophyta</taxon>
        <taxon>Magnoliopsida</taxon>
        <taxon>eudicotyledons</taxon>
        <taxon>Gunneridae</taxon>
        <taxon>Pentapetalae</taxon>
        <taxon>rosids</taxon>
        <taxon>malvids</taxon>
        <taxon>Brassicales</taxon>
        <taxon>Brassicaceae</taxon>
        <taxon>Brassiceae</taxon>
        <taxon>Brassica</taxon>
    </lineage>
</organism>
<dbReference type="EMBL" id="JAGKQM010000002">
    <property type="protein sequence ID" value="KAH0938225.1"/>
    <property type="molecule type" value="Genomic_DNA"/>
</dbReference>
<feature type="compositionally biased region" description="Polar residues" evidence="1">
    <location>
        <begin position="45"/>
        <end position="68"/>
    </location>
</feature>
<feature type="compositionally biased region" description="Low complexity" evidence="1">
    <location>
        <begin position="146"/>
        <end position="157"/>
    </location>
</feature>
<reference evidence="2 3" key="1">
    <citation type="submission" date="2021-05" db="EMBL/GenBank/DDBJ databases">
        <title>Genome Assembly of Synthetic Allotetraploid Brassica napus Reveals Homoeologous Exchanges between Subgenomes.</title>
        <authorList>
            <person name="Davis J.T."/>
        </authorList>
    </citation>
    <scope>NUCLEOTIDE SEQUENCE [LARGE SCALE GENOMIC DNA]</scope>
    <source>
        <strain evidence="3">cv. Da-Ae</strain>
        <tissue evidence="2">Seedling</tissue>
    </source>
</reference>
<comment type="caution">
    <text evidence="2">The sequence shown here is derived from an EMBL/GenBank/DDBJ whole genome shotgun (WGS) entry which is preliminary data.</text>
</comment>
<feature type="region of interest" description="Disordered" evidence="1">
    <location>
        <begin position="1"/>
        <end position="30"/>
    </location>
</feature>
<feature type="compositionally biased region" description="Polar residues" evidence="1">
    <location>
        <begin position="134"/>
        <end position="145"/>
    </location>
</feature>
<protein>
    <submittedName>
        <fullName evidence="2">Uncharacterized protein</fullName>
    </submittedName>
</protein>
<feature type="region of interest" description="Disordered" evidence="1">
    <location>
        <begin position="42"/>
        <end position="70"/>
    </location>
</feature>